<keyword evidence="1" id="KW-0472">Membrane</keyword>
<organism evidence="2 3">
    <name type="scientific">Streptomyces yaizuensis</name>
    <dbReference type="NCBI Taxonomy" id="2989713"/>
    <lineage>
        <taxon>Bacteria</taxon>
        <taxon>Bacillati</taxon>
        <taxon>Actinomycetota</taxon>
        <taxon>Actinomycetes</taxon>
        <taxon>Kitasatosporales</taxon>
        <taxon>Streptomycetaceae</taxon>
        <taxon>Streptomyces</taxon>
    </lineage>
</organism>
<reference evidence="2 3" key="1">
    <citation type="submission" date="2022-10" db="EMBL/GenBank/DDBJ databases">
        <title>Draft genome sequence of Streptomyces sp. YSPA8.</title>
        <authorList>
            <person name="Moriuchi R."/>
            <person name="Dohra H."/>
            <person name="Yamamura H."/>
            <person name="Kodani S."/>
        </authorList>
    </citation>
    <scope>NUCLEOTIDE SEQUENCE [LARGE SCALE GENOMIC DNA]</scope>
    <source>
        <strain evidence="2 3">YSPA8</strain>
    </source>
</reference>
<name>A0ABQ5NXB4_9ACTN</name>
<accession>A0ABQ5NXB4</accession>
<evidence type="ECO:0000313" key="3">
    <source>
        <dbReference type="Proteomes" id="UP001291653"/>
    </source>
</evidence>
<sequence length="146" mass="15318">MDAHGHGHPDAHGTAEAALRRAARVEAASVDSSGWYARYLWTFAAGQLVLVPMALLWQGLVAALTFAVLNIALVGGLSVYASRQRAIRRGFGLRHGGMLGNWAVFFAIAVALGTSSFEDSVPFAAVAALVCALPPATVAFREGRLA</sequence>
<proteinExistence type="predicted"/>
<protein>
    <submittedName>
        <fullName evidence="2">Uncharacterized protein</fullName>
    </submittedName>
</protein>
<feature type="transmembrane region" description="Helical" evidence="1">
    <location>
        <begin position="93"/>
        <end position="114"/>
    </location>
</feature>
<keyword evidence="3" id="KW-1185">Reference proteome</keyword>
<evidence type="ECO:0000256" key="1">
    <source>
        <dbReference type="SAM" id="Phobius"/>
    </source>
</evidence>
<dbReference type="RefSeq" id="WP_323447088.1">
    <property type="nucleotide sequence ID" value="NZ_BSBI01000004.1"/>
</dbReference>
<feature type="transmembrane region" description="Helical" evidence="1">
    <location>
        <begin position="63"/>
        <end position="81"/>
    </location>
</feature>
<keyword evidence="1" id="KW-1133">Transmembrane helix</keyword>
<evidence type="ECO:0000313" key="2">
    <source>
        <dbReference type="EMBL" id="GLF95005.1"/>
    </source>
</evidence>
<dbReference type="EMBL" id="BSBI01000004">
    <property type="protein sequence ID" value="GLF95005.1"/>
    <property type="molecule type" value="Genomic_DNA"/>
</dbReference>
<dbReference type="Proteomes" id="UP001291653">
    <property type="component" value="Unassembled WGS sequence"/>
</dbReference>
<keyword evidence="1" id="KW-0812">Transmembrane</keyword>
<comment type="caution">
    <text evidence="2">The sequence shown here is derived from an EMBL/GenBank/DDBJ whole genome shotgun (WGS) entry which is preliminary data.</text>
</comment>
<feature type="transmembrane region" description="Helical" evidence="1">
    <location>
        <begin position="120"/>
        <end position="140"/>
    </location>
</feature>
<gene>
    <name evidence="2" type="ORF">SYYSPA8_11930</name>
</gene>